<dbReference type="InterPro" id="IPR049713">
    <property type="entry name" value="Pr6Pr-like"/>
</dbReference>
<evidence type="ECO:0008006" key="4">
    <source>
        <dbReference type="Google" id="ProtNLM"/>
    </source>
</evidence>
<keyword evidence="1" id="KW-0812">Transmembrane</keyword>
<accession>A0A4R3KWQ9</accession>
<feature type="transmembrane region" description="Helical" evidence="1">
    <location>
        <begin position="107"/>
        <end position="127"/>
    </location>
</feature>
<protein>
    <recommendedName>
        <fullName evidence="4">FAR-17a/AIG1-like protein</fullName>
    </recommendedName>
</protein>
<keyword evidence="3" id="KW-1185">Reference proteome</keyword>
<name>A0A4R3KWQ9_9SPHI</name>
<keyword evidence="1" id="KW-0472">Membrane</keyword>
<reference evidence="2 3" key="1">
    <citation type="submission" date="2019-03" db="EMBL/GenBank/DDBJ databases">
        <title>Genomic Encyclopedia of Type Strains, Phase IV (KMG-IV): sequencing the most valuable type-strain genomes for metagenomic binning, comparative biology and taxonomic classification.</title>
        <authorList>
            <person name="Goeker M."/>
        </authorList>
    </citation>
    <scope>NUCLEOTIDE SEQUENCE [LARGE SCALE GENOMIC DNA]</scope>
    <source>
        <strain evidence="2 3">DSM 21100</strain>
    </source>
</reference>
<feature type="transmembrane region" description="Helical" evidence="1">
    <location>
        <begin position="41"/>
        <end position="63"/>
    </location>
</feature>
<evidence type="ECO:0000256" key="1">
    <source>
        <dbReference type="SAM" id="Phobius"/>
    </source>
</evidence>
<dbReference type="EMBL" id="SMAD01000001">
    <property type="protein sequence ID" value="TCS90237.1"/>
    <property type="molecule type" value="Genomic_DNA"/>
</dbReference>
<dbReference type="RefSeq" id="WP_132127682.1">
    <property type="nucleotide sequence ID" value="NZ_CP042432.1"/>
</dbReference>
<sequence length="208" mass="23548">MITTRSFAAIGAITGWFAILSQLAISISARSVSLAEQLFRFIGYFTITTNILVALCFTLYCLPGNSRNDRLMTRPDAVFSIMVFIIMVAIIYNVILRPLGMPSGFPLLVNELLHVVQPLLFVFFWAFFIPKDELRWKTFVPWLFYPIIYILYVVVLGAFTGHYPYPFADVGKLGYNRALFNGLLILGAFLLLAFLLQGLVRLCKARLS</sequence>
<proteinExistence type="predicted"/>
<evidence type="ECO:0000313" key="3">
    <source>
        <dbReference type="Proteomes" id="UP000295807"/>
    </source>
</evidence>
<dbReference type="NCBIfam" id="NF038065">
    <property type="entry name" value="Pr6Pr"/>
    <property type="match status" value="1"/>
</dbReference>
<keyword evidence="1" id="KW-1133">Transmembrane helix</keyword>
<dbReference type="OrthoDB" id="9809977at2"/>
<gene>
    <name evidence="2" type="ORF">EDD80_101436</name>
</gene>
<feature type="transmembrane region" description="Helical" evidence="1">
    <location>
        <begin position="7"/>
        <end position="29"/>
    </location>
</feature>
<comment type="caution">
    <text evidence="2">The sequence shown here is derived from an EMBL/GenBank/DDBJ whole genome shotgun (WGS) entry which is preliminary data.</text>
</comment>
<feature type="transmembrane region" description="Helical" evidence="1">
    <location>
        <begin position="179"/>
        <end position="200"/>
    </location>
</feature>
<dbReference type="AlphaFoldDB" id="A0A4R3KWQ9"/>
<organism evidence="2 3">
    <name type="scientific">Anseongella ginsenosidimutans</name>
    <dbReference type="NCBI Taxonomy" id="496056"/>
    <lineage>
        <taxon>Bacteria</taxon>
        <taxon>Pseudomonadati</taxon>
        <taxon>Bacteroidota</taxon>
        <taxon>Sphingobacteriia</taxon>
        <taxon>Sphingobacteriales</taxon>
        <taxon>Sphingobacteriaceae</taxon>
        <taxon>Anseongella</taxon>
    </lineage>
</organism>
<feature type="transmembrane region" description="Helical" evidence="1">
    <location>
        <begin position="139"/>
        <end position="159"/>
    </location>
</feature>
<dbReference type="Proteomes" id="UP000295807">
    <property type="component" value="Unassembled WGS sequence"/>
</dbReference>
<evidence type="ECO:0000313" key="2">
    <source>
        <dbReference type="EMBL" id="TCS90237.1"/>
    </source>
</evidence>
<feature type="transmembrane region" description="Helical" evidence="1">
    <location>
        <begin position="75"/>
        <end position="95"/>
    </location>
</feature>